<feature type="binding site" evidence="15">
    <location>
        <position position="713"/>
    </location>
    <ligand>
        <name>Ca(2+)</name>
        <dbReference type="ChEBI" id="CHEBI:29108"/>
    </ligand>
</feature>
<keyword evidence="8" id="KW-0732">Signal</keyword>
<evidence type="ECO:0000313" key="18">
    <source>
        <dbReference type="Proteomes" id="UP001201980"/>
    </source>
</evidence>
<feature type="binding site" evidence="15">
    <location>
        <position position="711"/>
    </location>
    <ligand>
        <name>Ca(2+)</name>
        <dbReference type="ChEBI" id="CHEBI:29108"/>
    </ligand>
</feature>
<accession>A0AAD5WN22</accession>
<evidence type="ECO:0000256" key="2">
    <source>
        <dbReference type="ARBA" id="ARBA00002451"/>
    </source>
</evidence>
<evidence type="ECO:0000256" key="10">
    <source>
        <dbReference type="ARBA" id="ARBA00022825"/>
    </source>
</evidence>
<dbReference type="GO" id="GO:0008240">
    <property type="term" value="F:tripeptidyl-peptidase activity"/>
    <property type="evidence" value="ECO:0007669"/>
    <property type="project" value="UniProtKB-EC"/>
</dbReference>
<dbReference type="PANTHER" id="PTHR14218:SF19">
    <property type="entry name" value="SERINE PROTEASE AORO, PUTATIVE (AFU_ORTHOLOGUE AFUA_6G10250)-RELATED"/>
    <property type="match status" value="1"/>
</dbReference>
<evidence type="ECO:0000256" key="7">
    <source>
        <dbReference type="ARBA" id="ARBA00022723"/>
    </source>
</evidence>
<dbReference type="GO" id="GO:0046872">
    <property type="term" value="F:metal ion binding"/>
    <property type="evidence" value="ECO:0007669"/>
    <property type="project" value="UniProtKB-UniRule"/>
</dbReference>
<dbReference type="InterPro" id="IPR030400">
    <property type="entry name" value="Sedolisin_dom"/>
</dbReference>
<dbReference type="InterPro" id="IPR050819">
    <property type="entry name" value="Tripeptidyl-peptidase_I"/>
</dbReference>
<evidence type="ECO:0000259" key="16">
    <source>
        <dbReference type="PROSITE" id="PS51695"/>
    </source>
</evidence>
<comment type="function">
    <text evidence="2">Secreted tripeptidyl-peptidase which degrades proteins at acidic pHs and is involved in virulence.</text>
</comment>
<dbReference type="FunFam" id="3.40.50.200:FF:000015">
    <property type="entry name" value="Tripeptidyl peptidase A"/>
    <property type="match status" value="1"/>
</dbReference>
<feature type="active site" description="Charge relay system" evidence="15">
    <location>
        <position position="406"/>
    </location>
</feature>
<dbReference type="SMART" id="SM00944">
    <property type="entry name" value="Pro-kuma_activ"/>
    <property type="match status" value="1"/>
</dbReference>
<dbReference type="PANTHER" id="PTHR14218">
    <property type="entry name" value="PROTEASE S8 TRIPEPTIDYL PEPTIDASE I CLN2"/>
    <property type="match status" value="1"/>
</dbReference>
<dbReference type="Proteomes" id="UP001201980">
    <property type="component" value="Unassembled WGS sequence"/>
</dbReference>
<dbReference type="PROSITE" id="PS51695">
    <property type="entry name" value="SEDOLISIN"/>
    <property type="match status" value="1"/>
</dbReference>
<dbReference type="GO" id="GO:0005576">
    <property type="term" value="C:extracellular region"/>
    <property type="evidence" value="ECO:0007669"/>
    <property type="project" value="UniProtKB-SubCell"/>
</dbReference>
<dbReference type="InterPro" id="IPR015366">
    <property type="entry name" value="S53_propep"/>
</dbReference>
<evidence type="ECO:0000256" key="9">
    <source>
        <dbReference type="ARBA" id="ARBA00022801"/>
    </source>
</evidence>
<dbReference type="CDD" id="cd04056">
    <property type="entry name" value="Peptidases_S53"/>
    <property type="match status" value="1"/>
</dbReference>
<dbReference type="Gene3D" id="3.40.50.200">
    <property type="entry name" value="Peptidase S8/S53 domain"/>
    <property type="match status" value="1"/>
</dbReference>
<organism evidence="17 18">
    <name type="scientific">Zalerion maritima</name>
    <dbReference type="NCBI Taxonomy" id="339359"/>
    <lineage>
        <taxon>Eukaryota</taxon>
        <taxon>Fungi</taxon>
        <taxon>Dikarya</taxon>
        <taxon>Ascomycota</taxon>
        <taxon>Pezizomycotina</taxon>
        <taxon>Sordariomycetes</taxon>
        <taxon>Lulworthiomycetidae</taxon>
        <taxon>Lulworthiales</taxon>
        <taxon>Lulworthiaceae</taxon>
        <taxon>Zalerion</taxon>
    </lineage>
</organism>
<feature type="active site" description="Charge relay system" evidence="15">
    <location>
        <position position="651"/>
    </location>
</feature>
<keyword evidence="14" id="KW-0325">Glycoprotein</keyword>
<evidence type="ECO:0000256" key="8">
    <source>
        <dbReference type="ARBA" id="ARBA00022729"/>
    </source>
</evidence>
<reference evidence="17" key="1">
    <citation type="submission" date="2022-07" db="EMBL/GenBank/DDBJ databases">
        <title>Draft genome sequence of Zalerion maritima ATCC 34329, a (micro)plastics degrading marine fungus.</title>
        <authorList>
            <person name="Paco A."/>
            <person name="Goncalves M.F.M."/>
            <person name="Rocha-Santos T.A.P."/>
            <person name="Alves A."/>
        </authorList>
    </citation>
    <scope>NUCLEOTIDE SEQUENCE</scope>
    <source>
        <strain evidence="17">ATCC 34329</strain>
    </source>
</reference>
<evidence type="ECO:0000256" key="4">
    <source>
        <dbReference type="ARBA" id="ARBA00012462"/>
    </source>
</evidence>
<gene>
    <name evidence="17" type="ORF">MKZ38_000692</name>
</gene>
<feature type="active site" description="Charge relay system" evidence="15">
    <location>
        <position position="410"/>
    </location>
</feature>
<evidence type="ECO:0000313" key="17">
    <source>
        <dbReference type="EMBL" id="KAJ2891253.1"/>
    </source>
</evidence>
<dbReference type="EMBL" id="JAKWBI020001160">
    <property type="protein sequence ID" value="KAJ2891253.1"/>
    <property type="molecule type" value="Genomic_DNA"/>
</dbReference>
<keyword evidence="9 15" id="KW-0378">Hydrolase</keyword>
<dbReference type="InterPro" id="IPR000209">
    <property type="entry name" value="Peptidase_S8/S53_dom"/>
</dbReference>
<comment type="cofactor">
    <cofactor evidence="15">
        <name>Ca(2+)</name>
        <dbReference type="ChEBI" id="CHEBI:29108"/>
    </cofactor>
    <text evidence="15">Binds 1 Ca(2+) ion per subunit.</text>
</comment>
<evidence type="ECO:0000256" key="14">
    <source>
        <dbReference type="ARBA" id="ARBA00023180"/>
    </source>
</evidence>
<comment type="subcellular location">
    <subcellularLocation>
        <location evidence="3">Secreted</location>
        <location evidence="3">Extracellular space</location>
    </subcellularLocation>
</comment>
<feature type="binding site" evidence="15">
    <location>
        <position position="692"/>
    </location>
    <ligand>
        <name>Ca(2+)</name>
        <dbReference type="ChEBI" id="CHEBI:29108"/>
    </ligand>
</feature>
<evidence type="ECO:0000256" key="6">
    <source>
        <dbReference type="ARBA" id="ARBA00022670"/>
    </source>
</evidence>
<dbReference type="Pfam" id="PF09286">
    <property type="entry name" value="Pro-kuma_activ"/>
    <property type="match status" value="1"/>
</dbReference>
<proteinExistence type="predicted"/>
<evidence type="ECO:0000256" key="11">
    <source>
        <dbReference type="ARBA" id="ARBA00022837"/>
    </source>
</evidence>
<keyword evidence="5" id="KW-0964">Secreted</keyword>
<keyword evidence="11 15" id="KW-0106">Calcium</keyword>
<protein>
    <recommendedName>
        <fullName evidence="4">tripeptidyl-peptidase II</fullName>
        <ecNumber evidence="4">3.4.14.10</ecNumber>
    </recommendedName>
</protein>
<dbReference type="CDD" id="cd11377">
    <property type="entry name" value="Pro-peptidase_S53"/>
    <property type="match status" value="1"/>
</dbReference>
<name>A0AAD5WN22_9PEZI</name>
<dbReference type="Pfam" id="PF00082">
    <property type="entry name" value="Peptidase_S8"/>
    <property type="match status" value="1"/>
</dbReference>
<comment type="catalytic activity">
    <reaction evidence="1">
        <text>Release of an N-terminal tripeptide from a polypeptide.</text>
        <dbReference type="EC" id="3.4.14.10"/>
    </reaction>
</comment>
<feature type="binding site" evidence="15">
    <location>
        <position position="693"/>
    </location>
    <ligand>
        <name>Ca(2+)</name>
        <dbReference type="ChEBI" id="CHEBI:29108"/>
    </ligand>
</feature>
<dbReference type="EC" id="3.4.14.10" evidence="4"/>
<dbReference type="GO" id="GO:0006508">
    <property type="term" value="P:proteolysis"/>
    <property type="evidence" value="ECO:0007669"/>
    <property type="project" value="UniProtKB-KW"/>
</dbReference>
<evidence type="ECO:0000256" key="3">
    <source>
        <dbReference type="ARBA" id="ARBA00004239"/>
    </source>
</evidence>
<dbReference type="InterPro" id="IPR036852">
    <property type="entry name" value="Peptidase_S8/S53_dom_sf"/>
</dbReference>
<evidence type="ECO:0000256" key="15">
    <source>
        <dbReference type="PROSITE-ProRule" id="PRU01032"/>
    </source>
</evidence>
<keyword evidence="10 15" id="KW-0720">Serine protease</keyword>
<evidence type="ECO:0000256" key="1">
    <source>
        <dbReference type="ARBA" id="ARBA00001910"/>
    </source>
</evidence>
<dbReference type="GO" id="GO:0004252">
    <property type="term" value="F:serine-type endopeptidase activity"/>
    <property type="evidence" value="ECO:0007669"/>
    <property type="project" value="UniProtKB-UniRule"/>
</dbReference>
<evidence type="ECO:0000256" key="12">
    <source>
        <dbReference type="ARBA" id="ARBA00023026"/>
    </source>
</evidence>
<keyword evidence="6 15" id="KW-0645">Protease</keyword>
<keyword evidence="13" id="KW-0865">Zymogen</keyword>
<keyword evidence="7 15" id="KW-0479">Metal-binding</keyword>
<keyword evidence="12" id="KW-0843">Virulence</keyword>
<dbReference type="SUPFAM" id="SSF54897">
    <property type="entry name" value="Protease propeptides/inhibitors"/>
    <property type="match status" value="1"/>
</dbReference>
<dbReference type="AlphaFoldDB" id="A0AAD5WN22"/>
<comment type="caution">
    <text evidence="17">The sequence shown here is derived from an EMBL/GenBank/DDBJ whole genome shotgun (WGS) entry which is preliminary data.</text>
</comment>
<keyword evidence="18" id="KW-1185">Reference proteome</keyword>
<feature type="domain" description="Peptidase S53" evidence="16">
    <location>
        <begin position="329"/>
        <end position="733"/>
    </location>
</feature>
<dbReference type="SUPFAM" id="SSF52743">
    <property type="entry name" value="Subtilisin-like"/>
    <property type="match status" value="1"/>
</dbReference>
<sequence>MGRMNLQKPGLGARPSEALGVYHRRYDTISLGYVKHHAQHEVSSTRCADAHGDGRLSAVLAGRSKPTIPSSAMRSFSFLAGIVAALVAVGAASPVSSTNHVVHEQRSHVRREWSRIDRLHQNAVLPVRIGLTQTNLHRAEEFMNEVSHPNSPNYGKHWSADKIIETFAPTGETIESVMNWLQEEGIDASRLRLSRARTWISFEATTAEMERLLKTEYHVYDHESGSTTHVACDRYHIPAHVTKHVDIITPTIHFDQKAGTERKKQHKEIPEETQMELRKKALKRRQVDSPLSDLQLGSGIVGRPKDGVGPKQGSFVAEALMDLTQCDTMITPDCLRALYAAPPGSLAASNNTLGIVEYTPQAFLQTDLDTFFTDFKTELVAKPPIVSLLANGVVQQNDTGFEFNGESGLDLEYAMEMIFPQQVTVFQVGDLVQGASFGNFLDAIDGSYCDFDGGDSPDPNIDGQYDAAVLCGVTAPTNVISTSYGYNEGDLSGAYEQRQCNEYMKLGLAGVTFLFSSGDSGVAGNGNQCIDPTTGAYNDGAEGIFNPSFPGGCPWVTSVGATQVLEGASVRSPESACMDVIFSGGGFSNVFAMPDYQATAISDYFANFAPPYGADKFNNSQTVRAFPDVAANGANYVTVVDGNFSLSFGTSASAPVFAALVNMINEKRIEQGKSGVGFMNPVLYANQQVLIDIQTGTNPGCGTQGFSAVPGWDPVTGLGTPNYPAMEELFLGLP</sequence>
<evidence type="ECO:0000256" key="13">
    <source>
        <dbReference type="ARBA" id="ARBA00023145"/>
    </source>
</evidence>
<evidence type="ECO:0000256" key="5">
    <source>
        <dbReference type="ARBA" id="ARBA00022525"/>
    </source>
</evidence>